<reference evidence="1" key="1">
    <citation type="journal article" date="2020" name="Cell">
        <title>Large-Scale Comparative Analyses of Tick Genomes Elucidate Their Genetic Diversity and Vector Capacities.</title>
        <authorList>
            <consortium name="Tick Genome and Microbiome Consortium (TIGMIC)"/>
            <person name="Jia N."/>
            <person name="Wang J."/>
            <person name="Shi W."/>
            <person name="Du L."/>
            <person name="Sun Y."/>
            <person name="Zhan W."/>
            <person name="Jiang J.F."/>
            <person name="Wang Q."/>
            <person name="Zhang B."/>
            <person name="Ji P."/>
            <person name="Bell-Sakyi L."/>
            <person name="Cui X.M."/>
            <person name="Yuan T.T."/>
            <person name="Jiang B.G."/>
            <person name="Yang W.F."/>
            <person name="Lam T.T."/>
            <person name="Chang Q.C."/>
            <person name="Ding S.J."/>
            <person name="Wang X.J."/>
            <person name="Zhu J.G."/>
            <person name="Ruan X.D."/>
            <person name="Zhao L."/>
            <person name="Wei J.T."/>
            <person name="Ye R.Z."/>
            <person name="Que T.C."/>
            <person name="Du C.H."/>
            <person name="Zhou Y.H."/>
            <person name="Cheng J.X."/>
            <person name="Dai P.F."/>
            <person name="Guo W.B."/>
            <person name="Han X.H."/>
            <person name="Huang E.J."/>
            <person name="Li L.F."/>
            <person name="Wei W."/>
            <person name="Gao Y.C."/>
            <person name="Liu J.Z."/>
            <person name="Shao H.Z."/>
            <person name="Wang X."/>
            <person name="Wang C.C."/>
            <person name="Yang T.C."/>
            <person name="Huo Q.B."/>
            <person name="Li W."/>
            <person name="Chen H.Y."/>
            <person name="Chen S.E."/>
            <person name="Zhou L.G."/>
            <person name="Ni X.B."/>
            <person name="Tian J.H."/>
            <person name="Sheng Y."/>
            <person name="Liu T."/>
            <person name="Pan Y.S."/>
            <person name="Xia L.Y."/>
            <person name="Li J."/>
            <person name="Zhao F."/>
            <person name="Cao W.C."/>
        </authorList>
    </citation>
    <scope>NUCLEOTIDE SEQUENCE</scope>
    <source>
        <strain evidence="1">Rmic-2018</strain>
    </source>
</reference>
<comment type="caution">
    <text evidence="1">The sequence shown here is derived from an EMBL/GenBank/DDBJ whole genome shotgun (WGS) entry which is preliminary data.</text>
</comment>
<organism evidence="1 2">
    <name type="scientific">Rhipicephalus microplus</name>
    <name type="common">Cattle tick</name>
    <name type="synonym">Boophilus microplus</name>
    <dbReference type="NCBI Taxonomy" id="6941"/>
    <lineage>
        <taxon>Eukaryota</taxon>
        <taxon>Metazoa</taxon>
        <taxon>Ecdysozoa</taxon>
        <taxon>Arthropoda</taxon>
        <taxon>Chelicerata</taxon>
        <taxon>Arachnida</taxon>
        <taxon>Acari</taxon>
        <taxon>Parasitiformes</taxon>
        <taxon>Ixodida</taxon>
        <taxon>Ixodoidea</taxon>
        <taxon>Ixodidae</taxon>
        <taxon>Rhipicephalinae</taxon>
        <taxon>Rhipicephalus</taxon>
        <taxon>Boophilus</taxon>
    </lineage>
</organism>
<evidence type="ECO:0000313" key="1">
    <source>
        <dbReference type="EMBL" id="KAH8018449.1"/>
    </source>
</evidence>
<name>A0A9J6D917_RHIMP</name>
<reference evidence="1" key="2">
    <citation type="submission" date="2021-09" db="EMBL/GenBank/DDBJ databases">
        <authorList>
            <person name="Jia N."/>
            <person name="Wang J."/>
            <person name="Shi W."/>
            <person name="Du L."/>
            <person name="Sun Y."/>
            <person name="Zhan W."/>
            <person name="Jiang J."/>
            <person name="Wang Q."/>
            <person name="Zhang B."/>
            <person name="Ji P."/>
            <person name="Sakyi L.B."/>
            <person name="Cui X."/>
            <person name="Yuan T."/>
            <person name="Jiang B."/>
            <person name="Yang W."/>
            <person name="Lam T.T.-Y."/>
            <person name="Chang Q."/>
            <person name="Ding S."/>
            <person name="Wang X."/>
            <person name="Zhu J."/>
            <person name="Ruan X."/>
            <person name="Zhao L."/>
            <person name="Wei J."/>
            <person name="Que T."/>
            <person name="Du C."/>
            <person name="Cheng J."/>
            <person name="Dai P."/>
            <person name="Han X."/>
            <person name="Huang E."/>
            <person name="Gao Y."/>
            <person name="Liu J."/>
            <person name="Shao H."/>
            <person name="Ye R."/>
            <person name="Li L."/>
            <person name="Wei W."/>
            <person name="Wang X."/>
            <person name="Wang C."/>
            <person name="Huo Q."/>
            <person name="Li W."/>
            <person name="Guo W."/>
            <person name="Chen H."/>
            <person name="Chen S."/>
            <person name="Zhou L."/>
            <person name="Zhou L."/>
            <person name="Ni X."/>
            <person name="Tian J."/>
            <person name="Zhou Y."/>
            <person name="Sheng Y."/>
            <person name="Liu T."/>
            <person name="Pan Y."/>
            <person name="Xia L."/>
            <person name="Li J."/>
            <person name="Zhao F."/>
            <person name="Cao W."/>
        </authorList>
    </citation>
    <scope>NUCLEOTIDE SEQUENCE</scope>
    <source>
        <strain evidence="1">Rmic-2018</strain>
        <tissue evidence="1">Larvae</tissue>
    </source>
</reference>
<keyword evidence="2" id="KW-1185">Reference proteome</keyword>
<evidence type="ECO:0000313" key="2">
    <source>
        <dbReference type="Proteomes" id="UP000821866"/>
    </source>
</evidence>
<accession>A0A9J6D917</accession>
<dbReference type="Proteomes" id="UP000821866">
    <property type="component" value="Chromosome 8"/>
</dbReference>
<dbReference type="AlphaFoldDB" id="A0A9J6D917"/>
<dbReference type="VEuPathDB" id="VectorBase:LOC119188050"/>
<dbReference type="EMBL" id="JABSTU010000010">
    <property type="protein sequence ID" value="KAH8018449.1"/>
    <property type="molecule type" value="Genomic_DNA"/>
</dbReference>
<sequence length="109" mass="12235">MCRKPDQYAVLDTVAAITLEMARKYYRKSLLHRILLSYDNGKKYEIDLWVEVNLMAVAWRQLCLMAIANCFAHAGFSQAPASIEEDIGVEFSGCDKLCSQVCSARQPAA</sequence>
<gene>
    <name evidence="1" type="ORF">HPB51_006395</name>
</gene>
<proteinExistence type="predicted"/>
<protein>
    <submittedName>
        <fullName evidence="1">Uncharacterized protein</fullName>
    </submittedName>
</protein>